<sequence length="72" mass="8658">MFVVRFWAKDTRNHRYLRAELEDEARGTFQPDCTLSSFVIPARWAFRSELSEDLGENRDKARDCRTCFRARR</sequence>
<protein>
    <submittedName>
        <fullName evidence="1">Uncharacterized protein</fullName>
    </submittedName>
</protein>
<name>A0ABZ1HXI0_9PSEU</name>
<accession>A0ABZ1HXI0</accession>
<dbReference type="RefSeq" id="WP_326565056.1">
    <property type="nucleotide sequence ID" value="NZ_CP142149.1"/>
</dbReference>
<organism evidence="1 2">
    <name type="scientific">Amycolatopsis rhabdoformis</name>
    <dbReference type="NCBI Taxonomy" id="1448059"/>
    <lineage>
        <taxon>Bacteria</taxon>
        <taxon>Bacillati</taxon>
        <taxon>Actinomycetota</taxon>
        <taxon>Actinomycetes</taxon>
        <taxon>Pseudonocardiales</taxon>
        <taxon>Pseudonocardiaceae</taxon>
        <taxon>Amycolatopsis</taxon>
    </lineage>
</organism>
<proteinExistence type="predicted"/>
<dbReference type="Proteomes" id="UP001330812">
    <property type="component" value="Chromosome"/>
</dbReference>
<evidence type="ECO:0000313" key="2">
    <source>
        <dbReference type="Proteomes" id="UP001330812"/>
    </source>
</evidence>
<evidence type="ECO:0000313" key="1">
    <source>
        <dbReference type="EMBL" id="WSE26089.1"/>
    </source>
</evidence>
<reference evidence="1 2" key="1">
    <citation type="journal article" date="2015" name="Int. J. Syst. Evol. Microbiol.">
        <title>Amycolatopsis rhabdoformis sp. nov., an actinomycete isolated from a tropical forest soil.</title>
        <authorList>
            <person name="Souza W.R."/>
            <person name="Silva R.E."/>
            <person name="Goodfellow M."/>
            <person name="Busarakam K."/>
            <person name="Figueiro F.S."/>
            <person name="Ferreira D."/>
            <person name="Rodrigues-Filho E."/>
            <person name="Moraes L.A.B."/>
            <person name="Zucchi T.D."/>
        </authorList>
    </citation>
    <scope>NUCLEOTIDE SEQUENCE [LARGE SCALE GENOMIC DNA]</scope>
    <source>
        <strain evidence="1 2">NCIMB 14900</strain>
    </source>
</reference>
<dbReference type="EMBL" id="CP142149">
    <property type="protein sequence ID" value="WSE26089.1"/>
    <property type="molecule type" value="Genomic_DNA"/>
</dbReference>
<gene>
    <name evidence="1" type="ORF">VSH64_24760</name>
</gene>
<keyword evidence="2" id="KW-1185">Reference proteome</keyword>